<comment type="caution">
    <text evidence="2">The sequence shown here is derived from an EMBL/GenBank/DDBJ whole genome shotgun (WGS) entry which is preliminary data.</text>
</comment>
<keyword evidence="3" id="KW-1185">Reference proteome</keyword>
<evidence type="ECO:0000259" key="1">
    <source>
        <dbReference type="Pfam" id="PF13354"/>
    </source>
</evidence>
<accession>A0ABP6Z8P6</accession>
<organism evidence="2 3">
    <name type="scientific">Nonomuraea rosea</name>
    <dbReference type="NCBI Taxonomy" id="638574"/>
    <lineage>
        <taxon>Bacteria</taxon>
        <taxon>Bacillati</taxon>
        <taxon>Actinomycetota</taxon>
        <taxon>Actinomycetes</taxon>
        <taxon>Streptosporangiales</taxon>
        <taxon>Streptosporangiaceae</taxon>
        <taxon>Nonomuraea</taxon>
    </lineage>
</organism>
<dbReference type="PANTHER" id="PTHR35333:SF5">
    <property type="entry name" value="CONSERVED LIPOPROTEIN LPQF-RELATED"/>
    <property type="match status" value="1"/>
</dbReference>
<dbReference type="InterPro" id="IPR045155">
    <property type="entry name" value="Beta-lactam_cat"/>
</dbReference>
<dbReference type="SUPFAM" id="SSF56601">
    <property type="entry name" value="beta-lactamase/transpeptidase-like"/>
    <property type="match status" value="1"/>
</dbReference>
<feature type="domain" description="Beta-lactamase class A catalytic" evidence="1">
    <location>
        <begin position="48"/>
        <end position="140"/>
    </location>
</feature>
<dbReference type="PANTHER" id="PTHR35333">
    <property type="entry name" value="BETA-LACTAMASE"/>
    <property type="match status" value="1"/>
</dbReference>
<dbReference type="Pfam" id="PF13354">
    <property type="entry name" value="Beta-lactamase2"/>
    <property type="match status" value="1"/>
</dbReference>
<evidence type="ECO:0000313" key="2">
    <source>
        <dbReference type="EMBL" id="GAA3599345.1"/>
    </source>
</evidence>
<proteinExistence type="predicted"/>
<name>A0ABP6Z8P6_9ACTN</name>
<dbReference type="Gene3D" id="3.40.710.10">
    <property type="entry name" value="DD-peptidase/beta-lactamase superfamily"/>
    <property type="match status" value="1"/>
</dbReference>
<dbReference type="InterPro" id="IPR000871">
    <property type="entry name" value="Beta-lactam_class-A"/>
</dbReference>
<protein>
    <recommendedName>
        <fullName evidence="1">Beta-lactamase class A catalytic domain-containing protein</fullName>
    </recommendedName>
</protein>
<dbReference type="EMBL" id="BAABDQ010000034">
    <property type="protein sequence ID" value="GAA3599345.1"/>
    <property type="molecule type" value="Genomic_DNA"/>
</dbReference>
<evidence type="ECO:0000313" key="3">
    <source>
        <dbReference type="Proteomes" id="UP001500630"/>
    </source>
</evidence>
<dbReference type="InterPro" id="IPR012338">
    <property type="entry name" value="Beta-lactam/transpept-like"/>
</dbReference>
<dbReference type="Proteomes" id="UP001500630">
    <property type="component" value="Unassembled WGS sequence"/>
</dbReference>
<reference evidence="3" key="1">
    <citation type="journal article" date="2019" name="Int. J. Syst. Evol. Microbiol.">
        <title>The Global Catalogue of Microorganisms (GCM) 10K type strain sequencing project: providing services to taxonomists for standard genome sequencing and annotation.</title>
        <authorList>
            <consortium name="The Broad Institute Genomics Platform"/>
            <consortium name="The Broad Institute Genome Sequencing Center for Infectious Disease"/>
            <person name="Wu L."/>
            <person name="Ma J."/>
        </authorList>
    </citation>
    <scope>NUCLEOTIDE SEQUENCE [LARGE SCALE GENOMIC DNA]</scope>
    <source>
        <strain evidence="3">JCM 17326</strain>
    </source>
</reference>
<gene>
    <name evidence="2" type="ORF">GCM10022419_098890</name>
</gene>
<sequence>MDNLRLTPDEPEPTSWTEIDARLAELGARVSFAAAQIEPDGQCQLAHGLDADTQRPIGSAFKLYVLGALAQAVTEGRLSWNEPLAIRDEYKSLPSGTLQNCAAGTMLPLSEYADHMISISDNTATDHLIHRLGRDAVRRQLPLFGHRQPDANVPILTTKAFFQLKATSDEGRARQYLALPTRRRMAAVLELERSPLPEIPETWSQPRYIDQIEYFASPADICHAYAGLLRLGQPEIHHALSLNDDGLHLDASRYPAVW</sequence>